<dbReference type="OrthoDB" id="2666278at2"/>
<dbReference type="RefSeq" id="WP_036656727.1">
    <property type="nucleotide sequence ID" value="NZ_JQCR01000003.1"/>
</dbReference>
<keyword evidence="2" id="KW-1185">Reference proteome</keyword>
<organism evidence="1 2">
    <name type="scientific">Paenibacillus wynnii</name>
    <dbReference type="NCBI Taxonomy" id="268407"/>
    <lineage>
        <taxon>Bacteria</taxon>
        <taxon>Bacillati</taxon>
        <taxon>Bacillota</taxon>
        <taxon>Bacilli</taxon>
        <taxon>Bacillales</taxon>
        <taxon>Paenibacillaceae</taxon>
        <taxon>Paenibacillus</taxon>
    </lineage>
</organism>
<protein>
    <submittedName>
        <fullName evidence="1">Uncharacterized protein</fullName>
    </submittedName>
</protein>
<evidence type="ECO:0000313" key="1">
    <source>
        <dbReference type="EMBL" id="KGE17630.1"/>
    </source>
</evidence>
<reference evidence="1 2" key="1">
    <citation type="submission" date="2014-08" db="EMBL/GenBank/DDBJ databases">
        <authorList>
            <person name="den Bakker H.C."/>
        </authorList>
    </citation>
    <scope>NUCLEOTIDE SEQUENCE [LARGE SCALE GENOMIC DNA]</scope>
    <source>
        <strain evidence="1 2">DSM 18334</strain>
    </source>
</reference>
<reference evidence="1 2" key="2">
    <citation type="submission" date="2014-10" db="EMBL/GenBank/DDBJ databases">
        <title>Comparative genomics of the Paenibacillus odorifer group.</title>
        <authorList>
            <person name="Tsai Y.-C."/>
            <person name="Martin N."/>
            <person name="Korlach J."/>
            <person name="Wiedmann M."/>
        </authorList>
    </citation>
    <scope>NUCLEOTIDE SEQUENCE [LARGE SCALE GENOMIC DNA]</scope>
    <source>
        <strain evidence="1 2">DSM 18334</strain>
    </source>
</reference>
<gene>
    <name evidence="1" type="ORF">PWYN_23915</name>
</gene>
<sequence>MSTLNTGQQSVIYQADPAVIQHLHGVKESLHQSCKPYMNHNVKVQTLDGQMHEGVISGLDNKHLYLSVTVTQETARGFYNPYYKPYPGYYPGQYPGYYPGYQYPGYGYYNNVILPLALFDLLAIALI</sequence>
<dbReference type="EMBL" id="JQCR01000003">
    <property type="protein sequence ID" value="KGE17630.1"/>
    <property type="molecule type" value="Genomic_DNA"/>
</dbReference>
<proteinExistence type="predicted"/>
<dbReference type="STRING" id="268407.PWYN_23915"/>
<accession>A0A098M506</accession>
<name>A0A098M506_9BACL</name>
<evidence type="ECO:0000313" key="2">
    <source>
        <dbReference type="Proteomes" id="UP000029734"/>
    </source>
</evidence>
<comment type="caution">
    <text evidence="1">The sequence shown here is derived from an EMBL/GenBank/DDBJ whole genome shotgun (WGS) entry which is preliminary data.</text>
</comment>
<dbReference type="Proteomes" id="UP000029734">
    <property type="component" value="Unassembled WGS sequence"/>
</dbReference>
<dbReference type="eggNOG" id="ENOG5032S6I">
    <property type="taxonomic scope" value="Bacteria"/>
</dbReference>
<dbReference type="AlphaFoldDB" id="A0A098M506"/>